<gene>
    <name evidence="1" type="ORF">GCM10020260_23950</name>
</gene>
<keyword evidence="2" id="KW-1185">Reference proteome</keyword>
<comment type="caution">
    <text evidence="1">The sequence shown here is derived from an EMBL/GenBank/DDBJ whole genome shotgun (WGS) entry which is preliminary data.</text>
</comment>
<evidence type="ECO:0008006" key="3">
    <source>
        <dbReference type="Google" id="ProtNLM"/>
    </source>
</evidence>
<sequence length="182" mass="20178">MIRGQNIEAIAAATGRSWEDWLAVLDDAGAVDRPHAAIAELAASRMPEQLENPGWWAQGVAIGYEQHHGLRLPGQRSDGTFHVSASRTVARPADEAMEAWRRLAEAREDFDGAAAEEPPTTSRTARRLHWRVRLDDGTRAAVSAEAVGDGERTRLAVEHERLGSPADVERWKQFWKARLAEL</sequence>
<evidence type="ECO:0000313" key="1">
    <source>
        <dbReference type="EMBL" id="GAA3287433.1"/>
    </source>
</evidence>
<protein>
    <recommendedName>
        <fullName evidence="3">DUF4287 domain-containing protein</fullName>
    </recommendedName>
</protein>
<dbReference type="Proteomes" id="UP001501736">
    <property type="component" value="Unassembled WGS sequence"/>
</dbReference>
<dbReference type="RefSeq" id="WP_344721687.1">
    <property type="nucleotide sequence ID" value="NZ_BAAAYG010000011.1"/>
</dbReference>
<evidence type="ECO:0000313" key="2">
    <source>
        <dbReference type="Proteomes" id="UP001501736"/>
    </source>
</evidence>
<proteinExistence type="predicted"/>
<name>A0ABP6RM11_9MICC</name>
<accession>A0ABP6RM11</accession>
<dbReference type="EMBL" id="BAAAYG010000011">
    <property type="protein sequence ID" value="GAA3287433.1"/>
    <property type="molecule type" value="Genomic_DNA"/>
</dbReference>
<organism evidence="1 2">
    <name type="scientific">Nesterenkonia halobia</name>
    <dbReference type="NCBI Taxonomy" id="37922"/>
    <lineage>
        <taxon>Bacteria</taxon>
        <taxon>Bacillati</taxon>
        <taxon>Actinomycetota</taxon>
        <taxon>Actinomycetes</taxon>
        <taxon>Micrococcales</taxon>
        <taxon>Micrococcaceae</taxon>
        <taxon>Nesterenkonia</taxon>
    </lineage>
</organism>
<reference evidence="2" key="1">
    <citation type="journal article" date="2019" name="Int. J. Syst. Evol. Microbiol.">
        <title>The Global Catalogue of Microorganisms (GCM) 10K type strain sequencing project: providing services to taxonomists for standard genome sequencing and annotation.</title>
        <authorList>
            <consortium name="The Broad Institute Genomics Platform"/>
            <consortium name="The Broad Institute Genome Sequencing Center for Infectious Disease"/>
            <person name="Wu L."/>
            <person name="Ma J."/>
        </authorList>
    </citation>
    <scope>NUCLEOTIDE SEQUENCE [LARGE SCALE GENOMIC DNA]</scope>
    <source>
        <strain evidence="2">JCM 11483</strain>
    </source>
</reference>